<dbReference type="InterPro" id="IPR024983">
    <property type="entry name" value="CHAT_dom"/>
</dbReference>
<dbReference type="Pfam" id="PF12770">
    <property type="entry name" value="CHAT"/>
    <property type="match status" value="1"/>
</dbReference>
<accession>A0A7X8SL83</accession>
<dbReference type="EMBL" id="JABAIL010000004">
    <property type="protein sequence ID" value="NLR92310.1"/>
    <property type="molecule type" value="Genomic_DNA"/>
</dbReference>
<sequence>MKVRFIFLFISFFIIKQHTFADGPWLFSNLHTNDNSAGISDFIYQLVHQGKILKAQNECLQWIEESKKKFGDDNIQLVIPYTVTSEIFISARYYNHALDFLDEALRIIEISSGWMYPDYGIVLNYKVFALIQLGEYEKAESLLNEVEIIYTKTLGENHPDYNATNINWALLYQGLMRYDVSLSYFKRAMTFNKDMAFDKRNHMAVNNQWINVLLAKLYLDRHEYENAQKLLKDTEAFFDKNNRTTGVLYAELMYRLGDLHFYNNELSIALHYYNKYQKVSQKMLGDHNILTNNANFKLATVYKRQNYFNNAIPLFETVIKKYNKHDDDVNKYAQAILSLADIYICQGHYNKAKSLLDLTDDIEYNKAQVQYYHLRLKGSLAMYKGDFINAEKFLLEMMAFVELKAKHYSPQYTEAVISLVELSIILGRVNTVTDVVRKELNYLEKENLTHTIYYQKLQLAHIRIQLSLGKYEKQYGELETIYDNTRKITGNNHYSNIKNFFLKGIIAEKNKQFDLAINFYDSADHISEQLEIIPKEYHRLHIINARALIYLNENNYLNALKEYQRLENVFSKNSVYYPSIQARLAYVHSLNGNNKLAEDIIIKATQNRLNQFDQKLKFTSEDEKINFIHNNKDVFIFFNSIMMHNEGVQSQKMINQCYNIQLNYRKFFLTEEIKRKNRIRSFGNYRTQLHFTDYAYDLAVKRSQLSAANFFTKQERDSLHFDPFEQVQQINNLEKSIVYASADIKDSVQYTKAIKWESIKNNLSEGEVAIEIIKLKNIDSTKDYYGALLLSSEAKNPKFVVLNNADLLENEGLNSFSNSIYENSRSFKLKIKNASSPPYEHFWLPIKNKLKELNWTAEKIYLSNDGIFNTININVLKNPETEKYVIEEDNISIVTSTASIKKTNTVHFNQKKIVLMGNPIFSDLKREQLLNQRGSHNTIDEVGYDFHLPQLPGTEKEVISSSIIFKKEGWDVTLLTQETASEKQLKNLGFSPTILHIATHGFYLEKLRNPVSNNSLLKSGLFFSEISKRKKTPIQLIFDQGNDGILTAYEVKNLDLHNTELLVLSACQTGLSDLSEGDGISGLQYAFSIAGVKSIIMSLWSVDDEATQQLMKSFYEEWFKTKDKTKAFQNAQILLKKKFPEPYYWGAFVMVN</sequence>
<dbReference type="Gene3D" id="1.25.40.10">
    <property type="entry name" value="Tetratricopeptide repeat domain"/>
    <property type="match status" value="3"/>
</dbReference>
<evidence type="ECO:0000313" key="2">
    <source>
        <dbReference type="EMBL" id="NLR92310.1"/>
    </source>
</evidence>
<dbReference type="Pfam" id="PF13374">
    <property type="entry name" value="TPR_10"/>
    <property type="match status" value="1"/>
</dbReference>
<dbReference type="SMART" id="SM00028">
    <property type="entry name" value="TPR"/>
    <property type="match status" value="6"/>
</dbReference>
<dbReference type="SUPFAM" id="SSF48452">
    <property type="entry name" value="TPR-like"/>
    <property type="match status" value="3"/>
</dbReference>
<organism evidence="2 3">
    <name type="scientific">Flammeovirga agarivorans</name>
    <dbReference type="NCBI Taxonomy" id="2726742"/>
    <lineage>
        <taxon>Bacteria</taxon>
        <taxon>Pseudomonadati</taxon>
        <taxon>Bacteroidota</taxon>
        <taxon>Cytophagia</taxon>
        <taxon>Cytophagales</taxon>
        <taxon>Flammeovirgaceae</taxon>
        <taxon>Flammeovirga</taxon>
    </lineage>
</organism>
<gene>
    <name evidence="2" type="ORF">HGP29_13905</name>
</gene>
<reference evidence="2 3" key="1">
    <citation type="submission" date="2020-04" db="EMBL/GenBank/DDBJ databases">
        <title>Flammeovirga sp. SR4, a novel species isolated from seawater.</title>
        <authorList>
            <person name="Wang X."/>
        </authorList>
    </citation>
    <scope>NUCLEOTIDE SEQUENCE [LARGE SCALE GENOMIC DNA]</scope>
    <source>
        <strain evidence="2 3">SR4</strain>
    </source>
</reference>
<comment type="caution">
    <text evidence="2">The sequence shown here is derived from an EMBL/GenBank/DDBJ whole genome shotgun (WGS) entry which is preliminary data.</text>
</comment>
<keyword evidence="3" id="KW-1185">Reference proteome</keyword>
<dbReference type="Proteomes" id="UP000585050">
    <property type="component" value="Unassembled WGS sequence"/>
</dbReference>
<dbReference type="InterPro" id="IPR011990">
    <property type="entry name" value="TPR-like_helical_dom_sf"/>
</dbReference>
<proteinExistence type="predicted"/>
<dbReference type="RefSeq" id="WP_168883026.1">
    <property type="nucleotide sequence ID" value="NZ_JABAIL010000004.1"/>
</dbReference>
<feature type="domain" description="CHAT" evidence="1">
    <location>
        <begin position="839"/>
        <end position="1151"/>
    </location>
</feature>
<dbReference type="AlphaFoldDB" id="A0A7X8SL83"/>
<dbReference type="PANTHER" id="PTHR10098">
    <property type="entry name" value="RAPSYN-RELATED"/>
    <property type="match status" value="1"/>
</dbReference>
<protein>
    <submittedName>
        <fullName evidence="2">CHAT domain-containing protein</fullName>
    </submittedName>
</protein>
<evidence type="ECO:0000259" key="1">
    <source>
        <dbReference type="Pfam" id="PF12770"/>
    </source>
</evidence>
<dbReference type="InterPro" id="IPR019734">
    <property type="entry name" value="TPR_rpt"/>
</dbReference>
<evidence type="ECO:0000313" key="3">
    <source>
        <dbReference type="Proteomes" id="UP000585050"/>
    </source>
</evidence>
<dbReference type="PANTHER" id="PTHR10098:SF108">
    <property type="entry name" value="TETRATRICOPEPTIDE REPEAT PROTEIN 28"/>
    <property type="match status" value="1"/>
</dbReference>
<name>A0A7X8SL83_9BACT</name>